<evidence type="ECO:0000313" key="1">
    <source>
        <dbReference type="EMBL" id="KAE8143706.1"/>
    </source>
</evidence>
<proteinExistence type="predicted"/>
<accession>A0A5N6TBN0</accession>
<dbReference type="GeneID" id="43636619"/>
<reference evidence="1 2" key="1">
    <citation type="submission" date="2019-04" db="EMBL/GenBank/DDBJ databases">
        <title>Friends and foes A comparative genomics study of 23 Aspergillus species from section Flavi.</title>
        <authorList>
            <consortium name="DOE Joint Genome Institute"/>
            <person name="Kjaerbolling I."/>
            <person name="Vesth T."/>
            <person name="Frisvad J.C."/>
            <person name="Nybo J.L."/>
            <person name="Theobald S."/>
            <person name="Kildgaard S."/>
            <person name="Isbrandt T."/>
            <person name="Kuo A."/>
            <person name="Sato A."/>
            <person name="Lyhne E.K."/>
            <person name="Kogle M.E."/>
            <person name="Wiebenga A."/>
            <person name="Kun R.S."/>
            <person name="Lubbers R.J."/>
            <person name="Makela M.R."/>
            <person name="Barry K."/>
            <person name="Chovatia M."/>
            <person name="Clum A."/>
            <person name="Daum C."/>
            <person name="Haridas S."/>
            <person name="He G."/>
            <person name="LaButti K."/>
            <person name="Lipzen A."/>
            <person name="Mondo S."/>
            <person name="Riley R."/>
            <person name="Salamov A."/>
            <person name="Simmons B.A."/>
            <person name="Magnuson J.K."/>
            <person name="Henrissat B."/>
            <person name="Mortensen U.H."/>
            <person name="Larsen T.O."/>
            <person name="Devries R.P."/>
            <person name="Grigoriev I.V."/>
            <person name="Machida M."/>
            <person name="Baker S.E."/>
            <person name="Andersen M.R."/>
        </authorList>
    </citation>
    <scope>NUCLEOTIDE SEQUENCE [LARGE SCALE GENOMIC DNA]</scope>
    <source>
        <strain evidence="1 2">CBS 117625</strain>
    </source>
</reference>
<dbReference type="OrthoDB" id="4232400at2759"/>
<sequence length="185" mass="21140">MGEIGEFWRDVKEDRKRKKRENPPHRRCWDWIIVSGHCHYAKNRSSFVTYRRVGRVISQGFIGGETFVAGMGTVILKVRASKKKGSPIRTLVLDDVLHIPSAICNGFCFAKYHTVYGGTASLGLEFSGTDPLNYPLWYGKPFCEFQKLVLAGNPQGETYLEYKKKEGVSLLLSMYINKKDLEEIR</sequence>
<dbReference type="AlphaFoldDB" id="A0A5N6TBN0"/>
<name>A0A5N6TBN0_ASPPS</name>
<organism evidence="1 2">
    <name type="scientific">Aspergillus pseudotamarii</name>
    <dbReference type="NCBI Taxonomy" id="132259"/>
    <lineage>
        <taxon>Eukaryota</taxon>
        <taxon>Fungi</taxon>
        <taxon>Dikarya</taxon>
        <taxon>Ascomycota</taxon>
        <taxon>Pezizomycotina</taxon>
        <taxon>Eurotiomycetes</taxon>
        <taxon>Eurotiomycetidae</taxon>
        <taxon>Eurotiales</taxon>
        <taxon>Aspergillaceae</taxon>
        <taxon>Aspergillus</taxon>
        <taxon>Aspergillus subgen. Circumdati</taxon>
    </lineage>
</organism>
<dbReference type="PANTHER" id="PTHR40628">
    <property type="entry name" value="CHROMO DOMAIN-CONTAINING PROTEIN"/>
    <property type="match status" value="1"/>
</dbReference>
<dbReference type="PANTHER" id="PTHR40628:SF1">
    <property type="entry name" value="CHROMO DOMAIN-CONTAINING PROTEIN"/>
    <property type="match status" value="1"/>
</dbReference>
<dbReference type="Proteomes" id="UP000325672">
    <property type="component" value="Unassembled WGS sequence"/>
</dbReference>
<evidence type="ECO:0000313" key="2">
    <source>
        <dbReference type="Proteomes" id="UP000325672"/>
    </source>
</evidence>
<protein>
    <submittedName>
        <fullName evidence="1">Uncharacterized protein</fullName>
    </submittedName>
</protein>
<gene>
    <name evidence="1" type="ORF">BDV38DRAFT_1987</name>
</gene>
<dbReference type="RefSeq" id="XP_031919769.1">
    <property type="nucleotide sequence ID" value="XM_032052409.1"/>
</dbReference>
<keyword evidence="2" id="KW-1185">Reference proteome</keyword>
<dbReference type="EMBL" id="ML743551">
    <property type="protein sequence ID" value="KAE8143706.1"/>
    <property type="molecule type" value="Genomic_DNA"/>
</dbReference>